<name>A0A517VNL3_9PLAN</name>
<gene>
    <name evidence="2" type="ORF">V144x_00410</name>
</gene>
<dbReference type="EMBL" id="CP037920">
    <property type="protein sequence ID" value="QDT94611.1"/>
    <property type="molecule type" value="Genomic_DNA"/>
</dbReference>
<keyword evidence="2" id="KW-0808">Transferase</keyword>
<protein>
    <submittedName>
        <fullName evidence="2">Arylsulfotransferase (ASST)</fullName>
    </submittedName>
</protein>
<dbReference type="SUPFAM" id="SSF101898">
    <property type="entry name" value="NHL repeat"/>
    <property type="match status" value="1"/>
</dbReference>
<dbReference type="Gene3D" id="2.120.10.30">
    <property type="entry name" value="TolB, C-terminal domain"/>
    <property type="match status" value="1"/>
</dbReference>
<sequence length="313" mass="34798" precursor="true">MKRFTCFAMILTCLFVNASAYAERLVLVSASYGKNIIAICDQQGNVIWSQKTAGPSKGHAGHHDIHLLPNGNILYHDSWTKTTEMTLDKQVVWSYDSATMNGNNGKRVDVHAFARLPNGNTMITESGVGRIIEVDRDGKIMHQFPLKKGGTQSTRLVRITPQGNYLVCSEQPGVVTEYNRKGEVVWDYLIKTRVYGAIRLKNGNTLIASGSGNSVVEVSPDKKVVWEIRGRVPKTDVQLKWTTCLQELDNGNMIIGNCHAGPDNPQIFELDGNKKIVWEFDEYDLVGNGLACWQILDDSQSAMVRKKLSALTP</sequence>
<dbReference type="Proteomes" id="UP000318704">
    <property type="component" value="Chromosome"/>
</dbReference>
<dbReference type="InterPro" id="IPR011042">
    <property type="entry name" value="6-blade_b-propeller_TolB-like"/>
</dbReference>
<dbReference type="KEGG" id="gaw:V144x_00410"/>
<reference evidence="2 3" key="1">
    <citation type="submission" date="2019-03" db="EMBL/GenBank/DDBJ databases">
        <title>Deep-cultivation of Planctomycetes and their phenomic and genomic characterization uncovers novel biology.</title>
        <authorList>
            <person name="Wiegand S."/>
            <person name="Jogler M."/>
            <person name="Boedeker C."/>
            <person name="Pinto D."/>
            <person name="Vollmers J."/>
            <person name="Rivas-Marin E."/>
            <person name="Kohn T."/>
            <person name="Peeters S.H."/>
            <person name="Heuer A."/>
            <person name="Rast P."/>
            <person name="Oberbeckmann S."/>
            <person name="Bunk B."/>
            <person name="Jeske O."/>
            <person name="Meyerdierks A."/>
            <person name="Storesund J.E."/>
            <person name="Kallscheuer N."/>
            <person name="Luecker S."/>
            <person name="Lage O.M."/>
            <person name="Pohl T."/>
            <person name="Merkel B.J."/>
            <person name="Hornburger P."/>
            <person name="Mueller R.-W."/>
            <person name="Bruemmer F."/>
            <person name="Labrenz M."/>
            <person name="Spormann A.M."/>
            <person name="Op den Camp H."/>
            <person name="Overmann J."/>
            <person name="Amann R."/>
            <person name="Jetten M.S.M."/>
            <person name="Mascher T."/>
            <person name="Medema M.H."/>
            <person name="Devos D.P."/>
            <person name="Kaster A.-K."/>
            <person name="Ovreas L."/>
            <person name="Rohde M."/>
            <person name="Galperin M.Y."/>
            <person name="Jogler C."/>
        </authorList>
    </citation>
    <scope>NUCLEOTIDE SEQUENCE [LARGE SCALE GENOMIC DNA]</scope>
    <source>
        <strain evidence="2 3">V144</strain>
    </source>
</reference>
<keyword evidence="1" id="KW-0732">Signal</keyword>
<evidence type="ECO:0000313" key="3">
    <source>
        <dbReference type="Proteomes" id="UP000318704"/>
    </source>
</evidence>
<evidence type="ECO:0000256" key="1">
    <source>
        <dbReference type="SAM" id="SignalP"/>
    </source>
</evidence>
<dbReference type="GO" id="GO:0016740">
    <property type="term" value="F:transferase activity"/>
    <property type="evidence" value="ECO:0007669"/>
    <property type="project" value="UniProtKB-KW"/>
</dbReference>
<dbReference type="InterPro" id="IPR053143">
    <property type="entry name" value="Arylsulfate_ST"/>
</dbReference>
<proteinExistence type="predicted"/>
<dbReference type="AlphaFoldDB" id="A0A517VNL3"/>
<feature type="chain" id="PRO_5022104774" evidence="1">
    <location>
        <begin position="23"/>
        <end position="313"/>
    </location>
</feature>
<dbReference type="PANTHER" id="PTHR35340">
    <property type="entry name" value="PQQ ENZYME REPEAT PROTEIN-RELATED"/>
    <property type="match status" value="1"/>
</dbReference>
<evidence type="ECO:0000313" key="2">
    <source>
        <dbReference type="EMBL" id="QDT94611.1"/>
    </source>
</evidence>
<accession>A0A517VNL3</accession>
<dbReference type="PANTHER" id="PTHR35340:SF5">
    <property type="entry name" value="ASST-DOMAIN-CONTAINING PROTEIN"/>
    <property type="match status" value="1"/>
</dbReference>
<organism evidence="2 3">
    <name type="scientific">Gimesia aquarii</name>
    <dbReference type="NCBI Taxonomy" id="2527964"/>
    <lineage>
        <taxon>Bacteria</taxon>
        <taxon>Pseudomonadati</taxon>
        <taxon>Planctomycetota</taxon>
        <taxon>Planctomycetia</taxon>
        <taxon>Planctomycetales</taxon>
        <taxon>Planctomycetaceae</taxon>
        <taxon>Gimesia</taxon>
    </lineage>
</organism>
<feature type="signal peptide" evidence="1">
    <location>
        <begin position="1"/>
        <end position="22"/>
    </location>
</feature>